<proteinExistence type="predicted"/>
<dbReference type="AlphaFoldDB" id="A0A6A6NJV8"/>
<dbReference type="Proteomes" id="UP000467840">
    <property type="component" value="Chromosome 5"/>
</dbReference>
<name>A0A6A6NJV8_HEVBR</name>
<protein>
    <submittedName>
        <fullName evidence="2">Uncharacterized protein</fullName>
    </submittedName>
</protein>
<evidence type="ECO:0000313" key="3">
    <source>
        <dbReference type="Proteomes" id="UP000467840"/>
    </source>
</evidence>
<gene>
    <name evidence="2" type="ORF">GH714_029296</name>
</gene>
<organism evidence="2 3">
    <name type="scientific">Hevea brasiliensis</name>
    <name type="common">Para rubber tree</name>
    <name type="synonym">Siphonia brasiliensis</name>
    <dbReference type="NCBI Taxonomy" id="3981"/>
    <lineage>
        <taxon>Eukaryota</taxon>
        <taxon>Viridiplantae</taxon>
        <taxon>Streptophyta</taxon>
        <taxon>Embryophyta</taxon>
        <taxon>Tracheophyta</taxon>
        <taxon>Spermatophyta</taxon>
        <taxon>Magnoliopsida</taxon>
        <taxon>eudicotyledons</taxon>
        <taxon>Gunneridae</taxon>
        <taxon>Pentapetalae</taxon>
        <taxon>rosids</taxon>
        <taxon>fabids</taxon>
        <taxon>Malpighiales</taxon>
        <taxon>Euphorbiaceae</taxon>
        <taxon>Crotonoideae</taxon>
        <taxon>Micrandreae</taxon>
        <taxon>Hevea</taxon>
    </lineage>
</organism>
<evidence type="ECO:0000256" key="1">
    <source>
        <dbReference type="SAM" id="Phobius"/>
    </source>
</evidence>
<keyword evidence="1" id="KW-0812">Transmembrane</keyword>
<comment type="caution">
    <text evidence="2">The sequence shown here is derived from an EMBL/GenBank/DDBJ whole genome shotgun (WGS) entry which is preliminary data.</text>
</comment>
<keyword evidence="1" id="KW-0472">Membrane</keyword>
<reference evidence="2 3" key="1">
    <citation type="journal article" date="2020" name="Mol. Plant">
        <title>The Chromosome-Based Rubber Tree Genome Provides New Insights into Spurge Genome Evolution and Rubber Biosynthesis.</title>
        <authorList>
            <person name="Liu J."/>
            <person name="Shi C."/>
            <person name="Shi C.C."/>
            <person name="Li W."/>
            <person name="Zhang Q.J."/>
            <person name="Zhang Y."/>
            <person name="Li K."/>
            <person name="Lu H.F."/>
            <person name="Shi C."/>
            <person name="Zhu S.T."/>
            <person name="Xiao Z.Y."/>
            <person name="Nan H."/>
            <person name="Yue Y."/>
            <person name="Zhu X.G."/>
            <person name="Wu Y."/>
            <person name="Hong X.N."/>
            <person name="Fan G.Y."/>
            <person name="Tong Y."/>
            <person name="Zhang D."/>
            <person name="Mao C.L."/>
            <person name="Liu Y.L."/>
            <person name="Hao S.J."/>
            <person name="Liu W.Q."/>
            <person name="Lv M.Q."/>
            <person name="Zhang H.B."/>
            <person name="Liu Y."/>
            <person name="Hu-Tang G.R."/>
            <person name="Wang J.P."/>
            <person name="Wang J.H."/>
            <person name="Sun Y.H."/>
            <person name="Ni S.B."/>
            <person name="Chen W.B."/>
            <person name="Zhang X.C."/>
            <person name="Jiao Y.N."/>
            <person name="Eichler E.E."/>
            <person name="Li G.H."/>
            <person name="Liu X."/>
            <person name="Gao L.Z."/>
        </authorList>
    </citation>
    <scope>NUCLEOTIDE SEQUENCE [LARGE SCALE GENOMIC DNA]</scope>
    <source>
        <strain evidence="3">cv. GT1</strain>
        <tissue evidence="2">Leaf</tissue>
    </source>
</reference>
<keyword evidence="1" id="KW-1133">Transmembrane helix</keyword>
<keyword evidence="3" id="KW-1185">Reference proteome</keyword>
<dbReference type="EMBL" id="JAAGAX010000001">
    <property type="protein sequence ID" value="KAF2325475.1"/>
    <property type="molecule type" value="Genomic_DNA"/>
</dbReference>
<feature type="transmembrane region" description="Helical" evidence="1">
    <location>
        <begin position="12"/>
        <end position="35"/>
    </location>
</feature>
<evidence type="ECO:0000313" key="2">
    <source>
        <dbReference type="EMBL" id="KAF2325475.1"/>
    </source>
</evidence>
<sequence>MPGNDEGSKVGRVVGAVAGIAVGVAAVAWSIASIVSDSGSAAPNRKTMKAPGRDYKMYRDDFEKDHAGPDELYWFSSALEATSGVSGQ</sequence>
<accession>A0A6A6NJV8</accession>